<accession>A0A8H5CIF5</accession>
<comment type="caution">
    <text evidence="2">The sequence shown here is derived from an EMBL/GenBank/DDBJ whole genome shotgun (WGS) entry which is preliminary data.</text>
</comment>
<dbReference type="GO" id="GO:0005737">
    <property type="term" value="C:cytoplasm"/>
    <property type="evidence" value="ECO:0007669"/>
    <property type="project" value="TreeGrafter"/>
</dbReference>
<gene>
    <name evidence="2" type="ORF">D9611_001121</name>
</gene>
<dbReference type="EMBL" id="JAACJK010000001">
    <property type="protein sequence ID" value="KAF5342396.1"/>
    <property type="molecule type" value="Genomic_DNA"/>
</dbReference>
<dbReference type="PANTHER" id="PTHR48079:SF6">
    <property type="entry name" value="NAD(P)-BINDING DOMAIN-CONTAINING PROTEIN-RELATED"/>
    <property type="match status" value="1"/>
</dbReference>
<evidence type="ECO:0000313" key="2">
    <source>
        <dbReference type="EMBL" id="KAF5342396.1"/>
    </source>
</evidence>
<dbReference type="Proteomes" id="UP000541558">
    <property type="component" value="Unassembled WGS sequence"/>
</dbReference>
<reference evidence="2 3" key="1">
    <citation type="journal article" date="2020" name="ISME J.">
        <title>Uncovering the hidden diversity of litter-decomposition mechanisms in mushroom-forming fungi.</title>
        <authorList>
            <person name="Floudas D."/>
            <person name="Bentzer J."/>
            <person name="Ahren D."/>
            <person name="Johansson T."/>
            <person name="Persson P."/>
            <person name="Tunlid A."/>
        </authorList>
    </citation>
    <scope>NUCLEOTIDE SEQUENCE [LARGE SCALE GENOMIC DNA]</scope>
    <source>
        <strain evidence="2 3">CBS 175.51</strain>
    </source>
</reference>
<dbReference type="AlphaFoldDB" id="A0A8H5CIF5"/>
<evidence type="ECO:0000256" key="1">
    <source>
        <dbReference type="SAM" id="MobiDB-lite"/>
    </source>
</evidence>
<protein>
    <submittedName>
        <fullName evidence="2">Uncharacterized protein</fullName>
    </submittedName>
</protein>
<dbReference type="InterPro" id="IPR036291">
    <property type="entry name" value="NAD(P)-bd_dom_sf"/>
</dbReference>
<proteinExistence type="predicted"/>
<dbReference type="Gene3D" id="3.40.50.720">
    <property type="entry name" value="NAD(P)-binding Rossmann-like Domain"/>
    <property type="match status" value="2"/>
</dbReference>
<dbReference type="GO" id="GO:0004029">
    <property type="term" value="F:aldehyde dehydrogenase (NAD+) activity"/>
    <property type="evidence" value="ECO:0007669"/>
    <property type="project" value="TreeGrafter"/>
</dbReference>
<dbReference type="SUPFAM" id="SSF51735">
    <property type="entry name" value="NAD(P)-binding Rossmann-fold domains"/>
    <property type="match status" value="1"/>
</dbReference>
<dbReference type="InterPro" id="IPR051783">
    <property type="entry name" value="NAD(P)-dependent_oxidoreduct"/>
</dbReference>
<evidence type="ECO:0000313" key="3">
    <source>
        <dbReference type="Proteomes" id="UP000541558"/>
    </source>
</evidence>
<dbReference type="OrthoDB" id="2130169at2759"/>
<organism evidence="2 3">
    <name type="scientific">Ephemerocybe angulata</name>
    <dbReference type="NCBI Taxonomy" id="980116"/>
    <lineage>
        <taxon>Eukaryota</taxon>
        <taxon>Fungi</taxon>
        <taxon>Dikarya</taxon>
        <taxon>Basidiomycota</taxon>
        <taxon>Agaricomycotina</taxon>
        <taxon>Agaricomycetes</taxon>
        <taxon>Agaricomycetidae</taxon>
        <taxon>Agaricales</taxon>
        <taxon>Agaricineae</taxon>
        <taxon>Psathyrellaceae</taxon>
        <taxon>Ephemerocybe</taxon>
    </lineage>
</organism>
<feature type="compositionally biased region" description="Polar residues" evidence="1">
    <location>
        <begin position="17"/>
        <end position="30"/>
    </location>
</feature>
<feature type="region of interest" description="Disordered" evidence="1">
    <location>
        <begin position="17"/>
        <end position="36"/>
    </location>
</feature>
<sequence>MITNFIRTPRQASFSAPQPFETQMSSLSQRPSPPSTLVPSGKRLLFLGATGYIGSQILFTASHDPDYRALYSTLQEYTIVALVRDHEGDKAKKLRDLWPGIVVIKGGLDDLDVIKEEAGKADIVVNSAVSDHEGAINAILSGLQGQNQGSPGTQPPLYLHVTGLAITSDNCRGEDIPHRRENWASDVGFNYAHWPETNMHWKADRLVLAAGAASDPGRRIRTILAYPGMVYGVGEGVTKECTLYRILARMSKSTGIAGTWGPGCNRYTVVHVKDVGKAICQILAKVFEGTAKVGNEGLYFICDDEAEPAVMKEIAKGVGKILHARGLISDPEHKPFPSEVVHPFGEVGWSTFAGNVQAIPERMKADGWVPTETRRMPLMASLPEELNLVLQSL</sequence>
<name>A0A8H5CIF5_9AGAR</name>
<keyword evidence="3" id="KW-1185">Reference proteome</keyword>
<dbReference type="PANTHER" id="PTHR48079">
    <property type="entry name" value="PROTEIN YEEZ"/>
    <property type="match status" value="1"/>
</dbReference>